<gene>
    <name evidence="2" type="ORF">BWK72_15540</name>
</gene>
<comment type="caution">
    <text evidence="2">The sequence shown here is derived from an EMBL/GenBank/DDBJ whole genome shotgun (WGS) entry which is preliminary data.</text>
</comment>
<proteinExistence type="predicted"/>
<dbReference type="PANTHER" id="PTHR36973:SF4">
    <property type="entry name" value="NODULATION PROTEIN"/>
    <property type="match status" value="1"/>
</dbReference>
<evidence type="ECO:0000313" key="3">
    <source>
        <dbReference type="Proteomes" id="UP000192505"/>
    </source>
</evidence>
<feature type="domain" description="Methyltransferase FkbM" evidence="1">
    <location>
        <begin position="158"/>
        <end position="288"/>
    </location>
</feature>
<dbReference type="GO" id="GO:0008171">
    <property type="term" value="F:O-methyltransferase activity"/>
    <property type="evidence" value="ECO:0007669"/>
    <property type="project" value="TreeGrafter"/>
</dbReference>
<dbReference type="AlphaFoldDB" id="A0A1W9KRI4"/>
<dbReference type="EMBL" id="MTEI01000012">
    <property type="protein sequence ID" value="OQW86919.1"/>
    <property type="molecule type" value="Genomic_DNA"/>
</dbReference>
<dbReference type="SUPFAM" id="SSF53335">
    <property type="entry name" value="S-adenosyl-L-methionine-dependent methyltransferases"/>
    <property type="match status" value="1"/>
</dbReference>
<dbReference type="PANTHER" id="PTHR36973">
    <property type="entry name" value="SLL1456 PROTEIN-RELATED"/>
    <property type="match status" value="1"/>
</dbReference>
<dbReference type="InterPro" id="IPR053188">
    <property type="entry name" value="FkbM_Methyltransferase"/>
</dbReference>
<dbReference type="InterPro" id="IPR029063">
    <property type="entry name" value="SAM-dependent_MTases_sf"/>
</dbReference>
<dbReference type="Pfam" id="PF05050">
    <property type="entry name" value="Methyltransf_21"/>
    <property type="match status" value="1"/>
</dbReference>
<protein>
    <recommendedName>
        <fullName evidence="1">Methyltransferase FkbM domain-containing protein</fullName>
    </recommendedName>
</protein>
<dbReference type="Proteomes" id="UP000192505">
    <property type="component" value="Unassembled WGS sequence"/>
</dbReference>
<evidence type="ECO:0000313" key="2">
    <source>
        <dbReference type="EMBL" id="OQW86919.1"/>
    </source>
</evidence>
<reference evidence="2 3" key="1">
    <citation type="submission" date="2017-01" db="EMBL/GenBank/DDBJ databases">
        <title>Novel large sulfur bacteria in the metagenomes of groundwater-fed chemosynthetic microbial mats in the Lake Huron basin.</title>
        <authorList>
            <person name="Sharrar A.M."/>
            <person name="Flood B.E."/>
            <person name="Bailey J.V."/>
            <person name="Jones D.S."/>
            <person name="Biddanda B."/>
            <person name="Ruberg S.A."/>
            <person name="Marcus D.N."/>
            <person name="Dick G.J."/>
        </authorList>
    </citation>
    <scope>NUCLEOTIDE SEQUENCE [LARGE SCALE GENOMIC DNA]</scope>
    <source>
        <strain evidence="2">A7</strain>
    </source>
</reference>
<dbReference type="NCBIfam" id="TIGR01444">
    <property type="entry name" value="fkbM_fam"/>
    <property type="match status" value="1"/>
</dbReference>
<sequence>MQRAGYTVAGFVETQPLATQVMGLPLINWQQWSHAHCALPLCIGIFNRGMPLDALETLARQAGARNVFLPWDLYHAFKQDLGWRFWLSEPECILSQTDAIANALDCLSDDTSKRCMLDIAAFRLGLHTSYGSFQHAENQYFNPLTLDAFQGKSIRFVDGGAYNGDTYLELCTLADVQAAYLFEPDSANFAQLVKNVRRPTHPVQCLPLGLSDSYRILSFNAGNGEGASITQNGTAHIAVTALDDVMAGHTVDFIKLDVEGAELQALQGARQLIQRTRPVLAISLYHCPQDLWELPLTLSKLCEDYRFYIRQHCFNSFDSVLYAVPVHR</sequence>
<accession>A0A1W9KRI4</accession>
<evidence type="ECO:0000259" key="1">
    <source>
        <dbReference type="Pfam" id="PF05050"/>
    </source>
</evidence>
<dbReference type="InterPro" id="IPR006342">
    <property type="entry name" value="FkbM_mtfrase"/>
</dbReference>
<name>A0A1W9KRI4_9BURK</name>
<dbReference type="Gene3D" id="3.40.50.150">
    <property type="entry name" value="Vaccinia Virus protein VP39"/>
    <property type="match status" value="1"/>
</dbReference>
<organism evidence="2 3">
    <name type="scientific">Rhodoferax ferrireducens</name>
    <dbReference type="NCBI Taxonomy" id="192843"/>
    <lineage>
        <taxon>Bacteria</taxon>
        <taxon>Pseudomonadati</taxon>
        <taxon>Pseudomonadota</taxon>
        <taxon>Betaproteobacteria</taxon>
        <taxon>Burkholderiales</taxon>
        <taxon>Comamonadaceae</taxon>
        <taxon>Rhodoferax</taxon>
    </lineage>
</organism>